<dbReference type="RefSeq" id="WP_092857532.1">
    <property type="nucleotide sequence ID" value="NZ_FOQH01000001.1"/>
</dbReference>
<dbReference type="EMBL" id="FOQH01000001">
    <property type="protein sequence ID" value="SFH68913.1"/>
    <property type="molecule type" value="Genomic_DNA"/>
</dbReference>
<dbReference type="CDD" id="cd07040">
    <property type="entry name" value="HP"/>
    <property type="match status" value="1"/>
</dbReference>
<name>A0A1I3C3D3_9RHOB</name>
<dbReference type="InterPro" id="IPR029033">
    <property type="entry name" value="His_PPase_superfam"/>
</dbReference>
<dbReference type="SUPFAM" id="SSF53254">
    <property type="entry name" value="Phosphoglycerate mutase-like"/>
    <property type="match status" value="1"/>
</dbReference>
<feature type="region of interest" description="Disordered" evidence="1">
    <location>
        <begin position="166"/>
        <end position="200"/>
    </location>
</feature>
<dbReference type="SMART" id="SM00855">
    <property type="entry name" value="PGAM"/>
    <property type="match status" value="1"/>
</dbReference>
<evidence type="ECO:0000256" key="1">
    <source>
        <dbReference type="SAM" id="MobiDB-lite"/>
    </source>
</evidence>
<proteinExistence type="predicted"/>
<keyword evidence="3" id="KW-1185">Reference proteome</keyword>
<dbReference type="OrthoDB" id="9781415at2"/>
<dbReference type="Pfam" id="PF00300">
    <property type="entry name" value="His_Phos_1"/>
    <property type="match status" value="1"/>
</dbReference>
<dbReference type="InterPro" id="IPR013078">
    <property type="entry name" value="His_Pase_superF_clade-1"/>
</dbReference>
<dbReference type="AlphaFoldDB" id="A0A1I3C3D3"/>
<evidence type="ECO:0000313" key="2">
    <source>
        <dbReference type="EMBL" id="SFH68913.1"/>
    </source>
</evidence>
<dbReference type="STRING" id="1114924.SAMN05216258_101537"/>
<evidence type="ECO:0000313" key="3">
    <source>
        <dbReference type="Proteomes" id="UP000199377"/>
    </source>
</evidence>
<reference evidence="2 3" key="1">
    <citation type="submission" date="2016-10" db="EMBL/GenBank/DDBJ databases">
        <authorList>
            <person name="de Groot N.N."/>
        </authorList>
    </citation>
    <scope>NUCLEOTIDE SEQUENCE [LARGE SCALE GENOMIC DNA]</scope>
    <source>
        <strain evidence="2 3">CGMCC 1.11030</strain>
    </source>
</reference>
<organism evidence="2 3">
    <name type="scientific">Albimonas pacifica</name>
    <dbReference type="NCBI Taxonomy" id="1114924"/>
    <lineage>
        <taxon>Bacteria</taxon>
        <taxon>Pseudomonadati</taxon>
        <taxon>Pseudomonadota</taxon>
        <taxon>Alphaproteobacteria</taxon>
        <taxon>Rhodobacterales</taxon>
        <taxon>Paracoccaceae</taxon>
        <taxon>Albimonas</taxon>
    </lineage>
</organism>
<gene>
    <name evidence="2" type="ORF">SAMN05216258_101537</name>
</gene>
<dbReference type="Gene3D" id="3.40.50.1240">
    <property type="entry name" value="Phosphoglycerate mutase-like"/>
    <property type="match status" value="1"/>
</dbReference>
<sequence length="200" mass="21134">MSLLVMRHPRTAAAPGLCYGRHDPGLAPGWEARIDALSPGLAAAAVVTSPAPRCLKPARRLARALGAGVIEDPRLQELDFGAWEGRRWSEIPRAESDPWAEDPVRRAPPGGESFQALAARTAQALAEAPPGALLLCHAGPIRAILMALRGLDFAQAFARAVPYATPFDPAPPGSAGDGVGGRAPRGRSPRQSRPADRLRR</sequence>
<accession>A0A1I3C3D3</accession>
<protein>
    <submittedName>
        <fullName evidence="2">Alpha-ribazole phosphatase</fullName>
    </submittedName>
</protein>
<dbReference type="Proteomes" id="UP000199377">
    <property type="component" value="Unassembled WGS sequence"/>
</dbReference>